<proteinExistence type="evidence at protein level"/>
<protein>
    <submittedName>
        <fullName>66 kDa major heat shock protein</fullName>
    </submittedName>
</protein>
<organism>
    <name type="scientific">Helicobacter pylori</name>
    <name type="common">Campylobacter pylori</name>
    <dbReference type="NCBI Taxonomy" id="210"/>
    <lineage>
        <taxon>Bacteria</taxon>
        <taxon>Pseudomonadati</taxon>
        <taxon>Campylobacterota</taxon>
        <taxon>Epsilonproteobacteria</taxon>
        <taxon>Campylobacterales</taxon>
        <taxon>Helicobacteraceae</taxon>
        <taxon>Helicobacter</taxon>
    </lineage>
</organism>
<name>Q9R4W7_HELPX</name>
<keyword id="KW-0903">Direct protein sequencing</keyword>
<dbReference type="AlphaFoldDB" id="Q9R4W7"/>
<reference key="1">
    <citation type="journal article" date="1994" name="Microbiol. Immunol.">
        <title>Heat shock protein produced by Helicobacter pylori.</title>
        <authorList>
            <person name="Yokota K."/>
            <person name="Hirai Y."/>
            <person name="Haque M."/>
            <person name="Hayashi S."/>
            <person name="Isogai H."/>
            <person name="Sugiyama T."/>
            <person name="Nagamachi E."/>
            <person name="Tsukada Y."/>
            <person name="Fujii N."/>
            <person name="Oguma K."/>
        </authorList>
    </citation>
    <scope>PROTEIN SEQUENCE</scope>
</reference>
<accession>Q9R4W7</accession>
<sequence>AKEIKFSDSARNLLFESQRQ</sequence>